<dbReference type="RefSeq" id="WP_179667408.1">
    <property type="nucleotide sequence ID" value="NZ_JACCFP010000001.1"/>
</dbReference>
<organism evidence="1 2">
    <name type="scientific">Nocardioides thalensis</name>
    <dbReference type="NCBI Taxonomy" id="1914755"/>
    <lineage>
        <taxon>Bacteria</taxon>
        <taxon>Bacillati</taxon>
        <taxon>Actinomycetota</taxon>
        <taxon>Actinomycetes</taxon>
        <taxon>Propionibacteriales</taxon>
        <taxon>Nocardioidaceae</taxon>
        <taxon>Nocardioides</taxon>
    </lineage>
</organism>
<accession>A0A853C3J2</accession>
<name>A0A853C3J2_9ACTN</name>
<proteinExistence type="predicted"/>
<dbReference type="SUPFAM" id="SSF56112">
    <property type="entry name" value="Protein kinase-like (PK-like)"/>
    <property type="match status" value="1"/>
</dbReference>
<gene>
    <name evidence="1" type="ORF">HNR19_001571</name>
</gene>
<evidence type="ECO:0000313" key="1">
    <source>
        <dbReference type="EMBL" id="NYJ00873.1"/>
    </source>
</evidence>
<protein>
    <recommendedName>
        <fullName evidence="3">Aminoglycoside phosphotransferase domain-containing protein</fullName>
    </recommendedName>
</protein>
<keyword evidence="2" id="KW-1185">Reference proteome</keyword>
<dbReference type="Proteomes" id="UP000530424">
    <property type="component" value="Unassembled WGS sequence"/>
</dbReference>
<reference evidence="1 2" key="1">
    <citation type="submission" date="2020-07" db="EMBL/GenBank/DDBJ databases">
        <title>Sequencing the genomes of 1000 actinobacteria strains.</title>
        <authorList>
            <person name="Klenk H.-P."/>
        </authorList>
    </citation>
    <scope>NUCLEOTIDE SEQUENCE [LARGE SCALE GENOMIC DNA]</scope>
    <source>
        <strain evidence="1 2">DSM 103833</strain>
    </source>
</reference>
<comment type="caution">
    <text evidence="1">The sequence shown here is derived from an EMBL/GenBank/DDBJ whole genome shotgun (WGS) entry which is preliminary data.</text>
</comment>
<dbReference type="AlphaFoldDB" id="A0A853C3J2"/>
<evidence type="ECO:0008006" key="3">
    <source>
        <dbReference type="Google" id="ProtNLM"/>
    </source>
</evidence>
<sequence>MTAAVPHPSTLPHGRTARRLEWVHLPPHVRAEVERRLGSPVAEAESRTTGFTPGFASVLTCEDGGRHFVKAASVKAQRMFAEAYREEARKLRALPPETPAPALRWLHDADDWVVLGFEYVEGRHPQRPWVSDELAAASTMALDVARVLTPSPIEVETAAEAFAEWPAMWDRVGTPRATELRALAEQYVDVVAGDTLVHCDIRDDNLLLRPDGSVVLCDWNWPVIGADWLDSFFLLIGPRGDGLDVEAHIAAHPLLSKVPPESLDVAMALVLGYFWACSEQPVPATSPYLRLAQAWQRDVLRDWLFERRGWR</sequence>
<dbReference type="InterPro" id="IPR011009">
    <property type="entry name" value="Kinase-like_dom_sf"/>
</dbReference>
<dbReference type="Gene3D" id="3.90.1200.10">
    <property type="match status" value="1"/>
</dbReference>
<evidence type="ECO:0000313" key="2">
    <source>
        <dbReference type="Proteomes" id="UP000530424"/>
    </source>
</evidence>
<dbReference type="EMBL" id="JACCFP010000001">
    <property type="protein sequence ID" value="NYJ00873.1"/>
    <property type="molecule type" value="Genomic_DNA"/>
</dbReference>